<dbReference type="EMBL" id="FNCZ01000014">
    <property type="protein sequence ID" value="SDI60446.1"/>
    <property type="molecule type" value="Genomic_DNA"/>
</dbReference>
<keyword evidence="2" id="KW-1185">Reference proteome</keyword>
<reference evidence="2" key="1">
    <citation type="submission" date="2016-10" db="EMBL/GenBank/DDBJ databases">
        <authorList>
            <person name="Varghese N."/>
            <person name="Submissions S."/>
        </authorList>
    </citation>
    <scope>NUCLEOTIDE SEQUENCE [LARGE SCALE GENOMIC DNA]</scope>
    <source>
        <strain evidence="2">DSM 15363</strain>
    </source>
</reference>
<evidence type="ECO:0000313" key="1">
    <source>
        <dbReference type="EMBL" id="SDI60446.1"/>
    </source>
</evidence>
<protein>
    <submittedName>
        <fullName evidence="1">Uncharacterized protein</fullName>
    </submittedName>
</protein>
<dbReference type="Proteomes" id="UP000199492">
    <property type="component" value="Unassembled WGS sequence"/>
</dbReference>
<gene>
    <name evidence="1" type="ORF">SAMN04489796_11419</name>
</gene>
<evidence type="ECO:0000313" key="2">
    <source>
        <dbReference type="Proteomes" id="UP000199492"/>
    </source>
</evidence>
<proteinExistence type="predicted"/>
<accession>A0A1G8LXS5</accession>
<organism evidence="1 2">
    <name type="scientific">Winogradskyella thalassocola</name>
    <dbReference type="NCBI Taxonomy" id="262004"/>
    <lineage>
        <taxon>Bacteria</taxon>
        <taxon>Pseudomonadati</taxon>
        <taxon>Bacteroidota</taxon>
        <taxon>Flavobacteriia</taxon>
        <taxon>Flavobacteriales</taxon>
        <taxon>Flavobacteriaceae</taxon>
        <taxon>Winogradskyella</taxon>
    </lineage>
</organism>
<name>A0A1G8LXS5_9FLAO</name>
<sequence>MNGLPLAYLQKSPQTLLVSNYLLNDIQKKHPLLRAGAITNKKTQKTS</sequence>
<dbReference type="STRING" id="262004.SAMN04489796_11419"/>
<dbReference type="AlphaFoldDB" id="A0A1G8LXS5"/>